<organism evidence="2 3">
    <name type="scientific">Neoarthrinium moseri</name>
    <dbReference type="NCBI Taxonomy" id="1658444"/>
    <lineage>
        <taxon>Eukaryota</taxon>
        <taxon>Fungi</taxon>
        <taxon>Dikarya</taxon>
        <taxon>Ascomycota</taxon>
        <taxon>Pezizomycotina</taxon>
        <taxon>Sordariomycetes</taxon>
        <taxon>Xylariomycetidae</taxon>
        <taxon>Amphisphaeriales</taxon>
        <taxon>Apiosporaceae</taxon>
        <taxon>Neoarthrinium</taxon>
    </lineage>
</organism>
<proteinExistence type="predicted"/>
<keyword evidence="3" id="KW-1185">Reference proteome</keyword>
<name>A0A9P9WR87_9PEZI</name>
<sequence length="128" mass="14703">MVVASRFPLATEPHLQSEERGTVDNPSHLLSRRRLAIPPTEDRSLSSSQRCRSFAPPFEPRWDPSPPPAFASSRRTRPAATDLLQLLHRAITTADRRRRRREGLVTLVTAFRVLVRPSMIRRQALRHH</sequence>
<gene>
    <name evidence="2" type="ORF">JX265_003839</name>
</gene>
<protein>
    <submittedName>
        <fullName evidence="2">Uncharacterized protein</fullName>
    </submittedName>
</protein>
<comment type="caution">
    <text evidence="2">The sequence shown here is derived from an EMBL/GenBank/DDBJ whole genome shotgun (WGS) entry which is preliminary data.</text>
</comment>
<accession>A0A9P9WR87</accession>
<evidence type="ECO:0000313" key="2">
    <source>
        <dbReference type="EMBL" id="KAI1876313.1"/>
    </source>
</evidence>
<dbReference type="Proteomes" id="UP000829685">
    <property type="component" value="Unassembled WGS sequence"/>
</dbReference>
<evidence type="ECO:0000313" key="3">
    <source>
        <dbReference type="Proteomes" id="UP000829685"/>
    </source>
</evidence>
<feature type="region of interest" description="Disordered" evidence="1">
    <location>
        <begin position="1"/>
        <end position="76"/>
    </location>
</feature>
<feature type="compositionally biased region" description="Pro residues" evidence="1">
    <location>
        <begin position="57"/>
        <end position="69"/>
    </location>
</feature>
<reference evidence="2" key="1">
    <citation type="submission" date="2021-03" db="EMBL/GenBank/DDBJ databases">
        <title>Revisited historic fungal species revealed as producer of novel bioactive compounds through whole genome sequencing and comparative genomics.</title>
        <authorList>
            <person name="Vignolle G.A."/>
            <person name="Hochenegger N."/>
            <person name="Mach R.L."/>
            <person name="Mach-Aigner A.R."/>
            <person name="Javad Rahimi M."/>
            <person name="Salim K.A."/>
            <person name="Chan C.M."/>
            <person name="Lim L.B.L."/>
            <person name="Cai F."/>
            <person name="Druzhinina I.S."/>
            <person name="U'Ren J.M."/>
            <person name="Derntl C."/>
        </authorList>
    </citation>
    <scope>NUCLEOTIDE SEQUENCE</scope>
    <source>
        <strain evidence="2">TUCIM 5799</strain>
    </source>
</reference>
<dbReference type="EMBL" id="JAFIMR010000007">
    <property type="protein sequence ID" value="KAI1876313.1"/>
    <property type="molecule type" value="Genomic_DNA"/>
</dbReference>
<dbReference type="AlphaFoldDB" id="A0A9P9WR87"/>
<evidence type="ECO:0000256" key="1">
    <source>
        <dbReference type="SAM" id="MobiDB-lite"/>
    </source>
</evidence>